<feature type="domain" description="Pseudouridine synthase RsuA/RluA-like" evidence="5">
    <location>
        <begin position="89"/>
        <end position="240"/>
    </location>
</feature>
<comment type="function">
    <text evidence="4">Responsible for synthesis of pseudouridine from uracil.</text>
</comment>
<dbReference type="GO" id="GO:0000455">
    <property type="term" value="P:enzyme-directed rRNA pseudouridine synthesis"/>
    <property type="evidence" value="ECO:0007669"/>
    <property type="project" value="TreeGrafter"/>
</dbReference>
<evidence type="ECO:0000256" key="2">
    <source>
        <dbReference type="ARBA" id="ARBA00010876"/>
    </source>
</evidence>
<evidence type="ECO:0000259" key="5">
    <source>
        <dbReference type="Pfam" id="PF00849"/>
    </source>
</evidence>
<evidence type="ECO:0000256" key="1">
    <source>
        <dbReference type="ARBA" id="ARBA00000073"/>
    </source>
</evidence>
<dbReference type="RefSeq" id="WP_283230988.1">
    <property type="nucleotide sequence ID" value="NZ_JASGBQ010000014.1"/>
</dbReference>
<dbReference type="InterPro" id="IPR006225">
    <property type="entry name" value="PsdUridine_synth_RluC/D"/>
</dbReference>
<evidence type="ECO:0000256" key="3">
    <source>
        <dbReference type="PIRSR" id="PIRSR606225-1"/>
    </source>
</evidence>
<dbReference type="InterPro" id="IPR050188">
    <property type="entry name" value="RluA_PseudoU_synthase"/>
</dbReference>
<dbReference type="PANTHER" id="PTHR21600:SF44">
    <property type="entry name" value="RIBOSOMAL LARGE SUBUNIT PSEUDOURIDINE SYNTHASE D"/>
    <property type="match status" value="1"/>
</dbReference>
<dbReference type="GO" id="GO:0140098">
    <property type="term" value="F:catalytic activity, acting on RNA"/>
    <property type="evidence" value="ECO:0007669"/>
    <property type="project" value="UniProtKB-ARBA"/>
</dbReference>
<feature type="active site" evidence="3">
    <location>
        <position position="136"/>
    </location>
</feature>
<dbReference type="NCBIfam" id="TIGR00005">
    <property type="entry name" value="rluA_subfam"/>
    <property type="match status" value="1"/>
</dbReference>
<dbReference type="InterPro" id="IPR006145">
    <property type="entry name" value="PsdUridine_synth_RsuA/RluA"/>
</dbReference>
<dbReference type="InterPro" id="IPR020103">
    <property type="entry name" value="PsdUridine_synth_cat_dom_sf"/>
</dbReference>
<dbReference type="GO" id="GO:0009982">
    <property type="term" value="F:pseudouridine synthase activity"/>
    <property type="evidence" value="ECO:0007669"/>
    <property type="project" value="InterPro"/>
</dbReference>
<evidence type="ECO:0000313" key="6">
    <source>
        <dbReference type="EMBL" id="MDI9242541.1"/>
    </source>
</evidence>
<evidence type="ECO:0000256" key="4">
    <source>
        <dbReference type="RuleBase" id="RU362028"/>
    </source>
</evidence>
<protein>
    <recommendedName>
        <fullName evidence="4">Pseudouridine synthase</fullName>
        <ecNumber evidence="4">5.4.99.-</ecNumber>
    </recommendedName>
</protein>
<keyword evidence="4 6" id="KW-0413">Isomerase</keyword>
<proteinExistence type="inferred from homology"/>
<dbReference type="Gene3D" id="3.30.2350.10">
    <property type="entry name" value="Pseudouridine synthase"/>
    <property type="match status" value="1"/>
</dbReference>
<dbReference type="SUPFAM" id="SSF55120">
    <property type="entry name" value="Pseudouridine synthase"/>
    <property type="match status" value="1"/>
</dbReference>
<gene>
    <name evidence="6" type="ORF">QJ036_08680</name>
</gene>
<dbReference type="Pfam" id="PF00849">
    <property type="entry name" value="PseudoU_synth_2"/>
    <property type="match status" value="1"/>
</dbReference>
<keyword evidence="7" id="KW-1185">Reference proteome</keyword>
<dbReference type="AlphaFoldDB" id="A0AAP4BD32"/>
<dbReference type="EMBL" id="JASGBQ010000014">
    <property type="protein sequence ID" value="MDI9242541.1"/>
    <property type="molecule type" value="Genomic_DNA"/>
</dbReference>
<comment type="caution">
    <text evidence="6">The sequence shown here is derived from an EMBL/GenBank/DDBJ whole genome shotgun (WGS) entry which is preliminary data.</text>
</comment>
<dbReference type="EC" id="5.4.99.-" evidence="4"/>
<evidence type="ECO:0000313" key="7">
    <source>
        <dbReference type="Proteomes" id="UP001300383"/>
    </source>
</evidence>
<dbReference type="CDD" id="cd02869">
    <property type="entry name" value="PseudoU_synth_RluA_like"/>
    <property type="match status" value="1"/>
</dbReference>
<comment type="similarity">
    <text evidence="2 4">Belongs to the pseudouridine synthase RluA family.</text>
</comment>
<dbReference type="PANTHER" id="PTHR21600">
    <property type="entry name" value="MITOCHONDRIAL RNA PSEUDOURIDINE SYNTHASE"/>
    <property type="match status" value="1"/>
</dbReference>
<comment type="catalytic activity">
    <reaction evidence="1 4">
        <text>a uridine in RNA = a pseudouridine in RNA</text>
        <dbReference type="Rhea" id="RHEA:48348"/>
        <dbReference type="Rhea" id="RHEA-COMP:12068"/>
        <dbReference type="Rhea" id="RHEA-COMP:12069"/>
        <dbReference type="ChEBI" id="CHEBI:65314"/>
        <dbReference type="ChEBI" id="CHEBI:65315"/>
    </reaction>
</comment>
<name>A0AAP4BD32_9FIRM</name>
<accession>A0AAP4BD32</accession>
<reference evidence="6 7" key="1">
    <citation type="submission" date="2023-05" db="EMBL/GenBank/DDBJ databases">
        <title>[ruminococcus] sp. nov., isolated from a pig farm feces dump.</title>
        <authorList>
            <person name="Chang Y.-H."/>
        </authorList>
    </citation>
    <scope>NUCLEOTIDE SEQUENCE [LARGE SCALE GENOMIC DNA]</scope>
    <source>
        <strain evidence="6 7">YH-rum2234</strain>
    </source>
</reference>
<sequence length="300" mass="34241">MERRITYRTAETEAGLRIEQFLRRRGYSRGCLALLKRTPDGVAVDGCHRYLNERLKAGELLAVHICETEVSDHIVPVKLPIEIVYEDEDILVINKQAGMPTHPSMNNYDNSLANGLAWYFKEQGKPFVFRCTNRLDRDTSGLTVVAKHLLSSCILADMAVKKEMGREYRAIVRGHVTPSEGTIDAPLGRKPGSIIEREVDFVCGERAVTHYRVLEEKNGHSLVALTLETGRTHQIRIHMKYLGFPLIGDYLYNPDMEYITRQALHSFRLAFRHPVTGESMMFEAPLPEDMRSVLEERENV</sequence>
<organism evidence="6 7">
    <name type="scientific">Fusibacillus kribbianus</name>
    <dbReference type="NCBI Taxonomy" id="3044208"/>
    <lineage>
        <taxon>Bacteria</taxon>
        <taxon>Bacillati</taxon>
        <taxon>Bacillota</taxon>
        <taxon>Clostridia</taxon>
        <taxon>Lachnospirales</taxon>
        <taxon>Lachnospiraceae</taxon>
        <taxon>Fusibacillus</taxon>
    </lineage>
</organism>
<dbReference type="GO" id="GO:0003723">
    <property type="term" value="F:RNA binding"/>
    <property type="evidence" value="ECO:0007669"/>
    <property type="project" value="InterPro"/>
</dbReference>
<dbReference type="Proteomes" id="UP001300383">
    <property type="component" value="Unassembled WGS sequence"/>
</dbReference>